<keyword evidence="18" id="KW-1185">Reference proteome</keyword>
<keyword evidence="9 15" id="KW-0862">Zinc</keyword>
<dbReference type="EC" id="4.2.1.1" evidence="4 15"/>
<dbReference type="EMBL" id="NEDP02001767">
    <property type="protein sequence ID" value="OWF52544.1"/>
    <property type="molecule type" value="Genomic_DNA"/>
</dbReference>
<evidence type="ECO:0000313" key="17">
    <source>
        <dbReference type="EMBL" id="OWF52544.1"/>
    </source>
</evidence>
<dbReference type="SMART" id="SM01057">
    <property type="entry name" value="Carb_anhydrase"/>
    <property type="match status" value="1"/>
</dbReference>
<dbReference type="InterPro" id="IPR023561">
    <property type="entry name" value="Carbonic_anhydrase_a-class"/>
</dbReference>
<evidence type="ECO:0000256" key="13">
    <source>
        <dbReference type="ARBA" id="ARBA00023239"/>
    </source>
</evidence>
<name>A0A210QUX9_MIZYE</name>
<evidence type="ECO:0000256" key="7">
    <source>
        <dbReference type="ARBA" id="ARBA00022723"/>
    </source>
</evidence>
<dbReference type="InterPro" id="IPR001148">
    <property type="entry name" value="CA_dom"/>
</dbReference>
<keyword evidence="13 15" id="KW-0456">Lyase</keyword>
<evidence type="ECO:0000256" key="9">
    <source>
        <dbReference type="ARBA" id="ARBA00022833"/>
    </source>
</evidence>
<evidence type="ECO:0000256" key="11">
    <source>
        <dbReference type="ARBA" id="ARBA00023157"/>
    </source>
</evidence>
<evidence type="ECO:0000256" key="10">
    <source>
        <dbReference type="ARBA" id="ARBA00022837"/>
    </source>
</evidence>
<evidence type="ECO:0000256" key="2">
    <source>
        <dbReference type="ARBA" id="ARBA00004498"/>
    </source>
</evidence>
<comment type="subcellular location">
    <subcellularLocation>
        <location evidence="2">Secreted</location>
        <location evidence="2">Extracellular space</location>
        <location evidence="2">Extracellular matrix</location>
    </subcellularLocation>
</comment>
<evidence type="ECO:0000256" key="6">
    <source>
        <dbReference type="ARBA" id="ARBA00022530"/>
    </source>
</evidence>
<accession>A0A210QUX9</accession>
<dbReference type="FunFam" id="3.10.200.10:FF:000003">
    <property type="entry name" value="Carbonic anhydrase 12"/>
    <property type="match status" value="1"/>
</dbReference>
<evidence type="ECO:0000256" key="5">
    <source>
        <dbReference type="ARBA" id="ARBA00022525"/>
    </source>
</evidence>
<comment type="catalytic activity">
    <reaction evidence="14 15">
        <text>hydrogencarbonate + H(+) = CO2 + H2O</text>
        <dbReference type="Rhea" id="RHEA:10748"/>
        <dbReference type="ChEBI" id="CHEBI:15377"/>
        <dbReference type="ChEBI" id="CHEBI:15378"/>
        <dbReference type="ChEBI" id="CHEBI:16526"/>
        <dbReference type="ChEBI" id="CHEBI:17544"/>
        <dbReference type="EC" id="4.2.1.1"/>
    </reaction>
</comment>
<keyword evidence="12" id="KW-0325">Glycoprotein</keyword>
<comment type="similarity">
    <text evidence="3 15">Belongs to the alpha-carbonic anhydrase family.</text>
</comment>
<evidence type="ECO:0000256" key="4">
    <source>
        <dbReference type="ARBA" id="ARBA00012925"/>
    </source>
</evidence>
<organism evidence="17 18">
    <name type="scientific">Mizuhopecten yessoensis</name>
    <name type="common">Japanese scallop</name>
    <name type="synonym">Patinopecten yessoensis</name>
    <dbReference type="NCBI Taxonomy" id="6573"/>
    <lineage>
        <taxon>Eukaryota</taxon>
        <taxon>Metazoa</taxon>
        <taxon>Spiralia</taxon>
        <taxon>Lophotrochozoa</taxon>
        <taxon>Mollusca</taxon>
        <taxon>Bivalvia</taxon>
        <taxon>Autobranchia</taxon>
        <taxon>Pteriomorphia</taxon>
        <taxon>Pectinida</taxon>
        <taxon>Pectinoidea</taxon>
        <taxon>Pectinidae</taxon>
        <taxon>Mizuhopecten</taxon>
    </lineage>
</organism>
<evidence type="ECO:0000256" key="12">
    <source>
        <dbReference type="ARBA" id="ARBA00023180"/>
    </source>
</evidence>
<dbReference type="PROSITE" id="PS00162">
    <property type="entry name" value="ALPHA_CA_1"/>
    <property type="match status" value="1"/>
</dbReference>
<evidence type="ECO:0000259" key="16">
    <source>
        <dbReference type="PROSITE" id="PS51144"/>
    </source>
</evidence>
<dbReference type="SUPFAM" id="SSF51069">
    <property type="entry name" value="Carbonic anhydrase"/>
    <property type="match status" value="1"/>
</dbReference>
<evidence type="ECO:0000256" key="1">
    <source>
        <dbReference type="ARBA" id="ARBA00001947"/>
    </source>
</evidence>
<evidence type="ECO:0000256" key="3">
    <source>
        <dbReference type="ARBA" id="ARBA00010718"/>
    </source>
</evidence>
<evidence type="ECO:0000256" key="15">
    <source>
        <dbReference type="RuleBase" id="RU367011"/>
    </source>
</evidence>
<evidence type="ECO:0000256" key="14">
    <source>
        <dbReference type="ARBA" id="ARBA00048348"/>
    </source>
</evidence>
<keyword evidence="7 15" id="KW-0479">Metal-binding</keyword>
<keyword evidence="6" id="KW-0272">Extracellular matrix</keyword>
<gene>
    <name evidence="17" type="ORF">KP79_PYT13735</name>
</gene>
<keyword evidence="5" id="KW-0964">Secreted</keyword>
<feature type="domain" description="Alpha-carbonic anhydrase" evidence="16">
    <location>
        <begin position="32"/>
        <end position="285"/>
    </location>
</feature>
<sequence length="286" mass="32124">MAIEKPSCEHGVDERWILSASSDHKPVPTMSLAWGYGNNNGPLHWHEKFTIAKDGKRQSPIDIQTKEAQYDPNLQRRPIMVNYKSEMGMELENNGHSVKAQMKEKSELRGGPLEGTYLLEQFHLHWGAENGEGSEHTIDGNKYDAELHLVHYNSKYETFAKAADKPDGLAVFGFMVKVGKSNDGFEKISKDLGNVLVKGKKCNMADKFDPSCLFSDLTAYWTYAGSLTTPPLYESVTWIVFKKAVEISQEQMDSLRLLQDSEGKSIVNNYRPPLSVGDRVVNSSFS</sequence>
<dbReference type="GO" id="GO:0005737">
    <property type="term" value="C:cytoplasm"/>
    <property type="evidence" value="ECO:0007669"/>
    <property type="project" value="TreeGrafter"/>
</dbReference>
<proteinExistence type="inferred from homology"/>
<reference evidence="17 18" key="1">
    <citation type="journal article" date="2017" name="Nat. Ecol. Evol.">
        <title>Scallop genome provides insights into evolution of bilaterian karyotype and development.</title>
        <authorList>
            <person name="Wang S."/>
            <person name="Zhang J."/>
            <person name="Jiao W."/>
            <person name="Li J."/>
            <person name="Xun X."/>
            <person name="Sun Y."/>
            <person name="Guo X."/>
            <person name="Huan P."/>
            <person name="Dong B."/>
            <person name="Zhang L."/>
            <person name="Hu X."/>
            <person name="Sun X."/>
            <person name="Wang J."/>
            <person name="Zhao C."/>
            <person name="Wang Y."/>
            <person name="Wang D."/>
            <person name="Huang X."/>
            <person name="Wang R."/>
            <person name="Lv J."/>
            <person name="Li Y."/>
            <person name="Zhang Z."/>
            <person name="Liu B."/>
            <person name="Lu W."/>
            <person name="Hui Y."/>
            <person name="Liang J."/>
            <person name="Zhou Z."/>
            <person name="Hou R."/>
            <person name="Li X."/>
            <person name="Liu Y."/>
            <person name="Li H."/>
            <person name="Ning X."/>
            <person name="Lin Y."/>
            <person name="Zhao L."/>
            <person name="Xing Q."/>
            <person name="Dou J."/>
            <person name="Li Y."/>
            <person name="Mao J."/>
            <person name="Guo H."/>
            <person name="Dou H."/>
            <person name="Li T."/>
            <person name="Mu C."/>
            <person name="Jiang W."/>
            <person name="Fu Q."/>
            <person name="Fu X."/>
            <person name="Miao Y."/>
            <person name="Liu J."/>
            <person name="Yu Q."/>
            <person name="Li R."/>
            <person name="Liao H."/>
            <person name="Li X."/>
            <person name="Kong Y."/>
            <person name="Jiang Z."/>
            <person name="Chourrout D."/>
            <person name="Li R."/>
            <person name="Bao Z."/>
        </authorList>
    </citation>
    <scope>NUCLEOTIDE SEQUENCE [LARGE SCALE GENOMIC DNA]</scope>
    <source>
        <strain evidence="17 18">PY_sf001</strain>
    </source>
</reference>
<keyword evidence="8" id="KW-0677">Repeat</keyword>
<dbReference type="OrthoDB" id="429145at2759"/>
<comment type="function">
    <text evidence="15">Reversible hydration of carbon dioxide.</text>
</comment>
<keyword evidence="10" id="KW-0106">Calcium</keyword>
<dbReference type="GO" id="GO:0004089">
    <property type="term" value="F:carbonate dehydratase activity"/>
    <property type="evidence" value="ECO:0007669"/>
    <property type="project" value="UniProtKB-UniRule"/>
</dbReference>
<dbReference type="PROSITE" id="PS51144">
    <property type="entry name" value="ALPHA_CA_2"/>
    <property type="match status" value="1"/>
</dbReference>
<dbReference type="Pfam" id="PF00194">
    <property type="entry name" value="Carb_anhydrase"/>
    <property type="match status" value="1"/>
</dbReference>
<dbReference type="AlphaFoldDB" id="A0A210QUX9"/>
<keyword evidence="11" id="KW-1015">Disulfide bond</keyword>
<dbReference type="STRING" id="6573.A0A210QUX9"/>
<evidence type="ECO:0000256" key="8">
    <source>
        <dbReference type="ARBA" id="ARBA00022737"/>
    </source>
</evidence>
<comment type="cofactor">
    <cofactor evidence="1 15">
        <name>Zn(2+)</name>
        <dbReference type="ChEBI" id="CHEBI:29105"/>
    </cofactor>
</comment>
<comment type="caution">
    <text evidence="17">The sequence shown here is derived from an EMBL/GenBank/DDBJ whole genome shotgun (WGS) entry which is preliminary data.</text>
</comment>
<dbReference type="GO" id="GO:0008270">
    <property type="term" value="F:zinc ion binding"/>
    <property type="evidence" value="ECO:0007669"/>
    <property type="project" value="UniProtKB-UniRule"/>
</dbReference>
<dbReference type="Gene3D" id="3.10.200.10">
    <property type="entry name" value="Alpha carbonic anhydrase"/>
    <property type="match status" value="1"/>
</dbReference>
<evidence type="ECO:0000313" key="18">
    <source>
        <dbReference type="Proteomes" id="UP000242188"/>
    </source>
</evidence>
<protein>
    <recommendedName>
        <fullName evidence="4 15">Carbonic anhydrase</fullName>
        <ecNumber evidence="4 15">4.2.1.1</ecNumber>
    </recommendedName>
</protein>
<dbReference type="PANTHER" id="PTHR18952:SF141">
    <property type="entry name" value="CARBONIC ANHYDRASE"/>
    <property type="match status" value="1"/>
</dbReference>
<dbReference type="PANTHER" id="PTHR18952">
    <property type="entry name" value="CARBONIC ANHYDRASE"/>
    <property type="match status" value="1"/>
</dbReference>
<dbReference type="InterPro" id="IPR018338">
    <property type="entry name" value="Carbonic_anhydrase_a-class_CS"/>
</dbReference>
<dbReference type="InterPro" id="IPR036398">
    <property type="entry name" value="CA_dom_sf"/>
</dbReference>
<dbReference type="Proteomes" id="UP000242188">
    <property type="component" value="Unassembled WGS sequence"/>
</dbReference>